<keyword evidence="3 5" id="KW-1133">Transmembrane helix</keyword>
<comment type="subcellular location">
    <subcellularLocation>
        <location evidence="1">Membrane</location>
        <topology evidence="1">Multi-pass membrane protein</topology>
    </subcellularLocation>
</comment>
<feature type="transmembrane region" description="Helical" evidence="5">
    <location>
        <begin position="61"/>
        <end position="81"/>
    </location>
</feature>
<feature type="transmembrane region" description="Helical" evidence="5">
    <location>
        <begin position="242"/>
        <end position="266"/>
    </location>
</feature>
<evidence type="ECO:0000313" key="7">
    <source>
        <dbReference type="EMBL" id="MUI10968.1"/>
    </source>
</evidence>
<dbReference type="Gene3D" id="1.20.1720.10">
    <property type="entry name" value="Multidrug resistance protein D"/>
    <property type="match status" value="1"/>
</dbReference>
<evidence type="ECO:0000259" key="6">
    <source>
        <dbReference type="PROSITE" id="PS50850"/>
    </source>
</evidence>
<feature type="transmembrane region" description="Helical" evidence="5">
    <location>
        <begin position="377"/>
        <end position="396"/>
    </location>
</feature>
<dbReference type="PROSITE" id="PS50850">
    <property type="entry name" value="MFS"/>
    <property type="match status" value="1"/>
</dbReference>
<sequence length="497" mass="51623">MNDTVIGTEGSAFAAAASFSPRRRTLALVAVALAFVMDLLDTTIINVAIPSIESGMGASKAALEWIIAGYAMAFAVLLIVGGRLGDSYGYRRMFLSGIALFTLTSMACGLAPDALSLQVARLLQGASAALMVPQVMALVQVMYPPEQRYKVYTVFGFLGGFSAALGPIVGGLLIDADWFGLGWRLTFLINLPIGLFSLAAGWLLLPPGRGVNATRIDIGGAALSVLVLFALLAPLIEGPTRGWPAGLVLMLAATVPLAWGTVRYLRWRQATHGAALVDPALLKRRKVALGLLCTLCINPILPGHLLAMTFVLQSGIGMSASDMAYACAPIALGAMAGIILLGPRLFKRLGVRVMMVGITVSCTGLALAALSVHGGQLLYPLLLVAQFAMGLGMGLCGPQLSNATLQDVPIADAGVAAGLFTAVQQIAGAVGVALTGLLFFHAAGIGDDAAERYADAYLHALPLLLGLLAAALFFTARLAKVMPAAGHRPENRLQAGH</sequence>
<proteinExistence type="predicted"/>
<evidence type="ECO:0000256" key="3">
    <source>
        <dbReference type="ARBA" id="ARBA00022989"/>
    </source>
</evidence>
<evidence type="ECO:0000313" key="8">
    <source>
        <dbReference type="Proteomes" id="UP000431684"/>
    </source>
</evidence>
<reference evidence="7 8" key="1">
    <citation type="submission" date="2019-11" db="EMBL/GenBank/DDBJ databases">
        <title>Draft Genome Sequences of Six Type Strains of the Genus Massilia.</title>
        <authorList>
            <person name="Miess H."/>
            <person name="Frediansyah A."/>
            <person name="Goeker M."/>
            <person name="Gross H."/>
        </authorList>
    </citation>
    <scope>NUCLEOTIDE SEQUENCE [LARGE SCALE GENOMIC DNA]</scope>
    <source>
        <strain evidence="7 8">DSM 17513</strain>
    </source>
</reference>
<protein>
    <submittedName>
        <fullName evidence="7">MFS transporter</fullName>
    </submittedName>
</protein>
<dbReference type="OrthoDB" id="9807274at2"/>
<dbReference type="PRINTS" id="PR01036">
    <property type="entry name" value="TCRTETB"/>
</dbReference>
<dbReference type="InterPro" id="IPR011701">
    <property type="entry name" value="MFS"/>
</dbReference>
<dbReference type="CDD" id="cd17321">
    <property type="entry name" value="MFS_MMR_MDR_like"/>
    <property type="match status" value="1"/>
</dbReference>
<feature type="transmembrane region" description="Helical" evidence="5">
    <location>
        <begin position="26"/>
        <end position="49"/>
    </location>
</feature>
<dbReference type="GO" id="GO:0022857">
    <property type="term" value="F:transmembrane transporter activity"/>
    <property type="evidence" value="ECO:0007669"/>
    <property type="project" value="InterPro"/>
</dbReference>
<evidence type="ECO:0000256" key="4">
    <source>
        <dbReference type="ARBA" id="ARBA00023136"/>
    </source>
</evidence>
<dbReference type="Gene3D" id="1.20.1250.20">
    <property type="entry name" value="MFS general substrate transporter like domains"/>
    <property type="match status" value="1"/>
</dbReference>
<feature type="transmembrane region" description="Helical" evidence="5">
    <location>
        <begin position="417"/>
        <end position="440"/>
    </location>
</feature>
<evidence type="ECO:0000256" key="5">
    <source>
        <dbReference type="SAM" id="Phobius"/>
    </source>
</evidence>
<feature type="transmembrane region" description="Helical" evidence="5">
    <location>
        <begin position="93"/>
        <end position="112"/>
    </location>
</feature>
<name>A0A6I3XDZ4_9BURK</name>
<keyword evidence="2 5" id="KW-0812">Transmembrane</keyword>
<dbReference type="RefSeq" id="WP_155706687.1">
    <property type="nucleotide sequence ID" value="NZ_BMWU01000051.1"/>
</dbReference>
<feature type="transmembrane region" description="Helical" evidence="5">
    <location>
        <begin position="460"/>
        <end position="479"/>
    </location>
</feature>
<accession>A0A6I3XDZ4</accession>
<feature type="transmembrane region" description="Helical" evidence="5">
    <location>
        <begin position="217"/>
        <end position="236"/>
    </location>
</feature>
<dbReference type="PANTHER" id="PTHR42718:SF39">
    <property type="entry name" value="ACTINORHODIN TRANSPORTER-RELATED"/>
    <property type="match status" value="1"/>
</dbReference>
<feature type="transmembrane region" description="Helical" evidence="5">
    <location>
        <begin position="185"/>
        <end position="205"/>
    </location>
</feature>
<dbReference type="Proteomes" id="UP000431684">
    <property type="component" value="Unassembled WGS sequence"/>
</dbReference>
<comment type="caution">
    <text evidence="7">The sequence shown here is derived from an EMBL/GenBank/DDBJ whole genome shotgun (WGS) entry which is preliminary data.</text>
</comment>
<keyword evidence="8" id="KW-1185">Reference proteome</keyword>
<feature type="domain" description="Major facilitator superfamily (MFS) profile" evidence="6">
    <location>
        <begin position="27"/>
        <end position="478"/>
    </location>
</feature>
<feature type="transmembrane region" description="Helical" evidence="5">
    <location>
        <begin position="118"/>
        <end position="139"/>
    </location>
</feature>
<feature type="transmembrane region" description="Helical" evidence="5">
    <location>
        <begin position="151"/>
        <end position="173"/>
    </location>
</feature>
<evidence type="ECO:0000256" key="2">
    <source>
        <dbReference type="ARBA" id="ARBA00022692"/>
    </source>
</evidence>
<dbReference type="PANTHER" id="PTHR42718">
    <property type="entry name" value="MAJOR FACILITATOR SUPERFAMILY MULTIDRUG TRANSPORTER MFSC"/>
    <property type="match status" value="1"/>
</dbReference>
<keyword evidence="4 5" id="KW-0472">Membrane</keyword>
<dbReference type="InterPro" id="IPR020846">
    <property type="entry name" value="MFS_dom"/>
</dbReference>
<dbReference type="AlphaFoldDB" id="A0A6I3XDZ4"/>
<evidence type="ECO:0000256" key="1">
    <source>
        <dbReference type="ARBA" id="ARBA00004141"/>
    </source>
</evidence>
<feature type="transmembrane region" description="Helical" evidence="5">
    <location>
        <begin position="349"/>
        <end position="371"/>
    </location>
</feature>
<feature type="transmembrane region" description="Helical" evidence="5">
    <location>
        <begin position="323"/>
        <end position="342"/>
    </location>
</feature>
<organism evidence="7 8">
    <name type="scientific">Pseudoduganella dura</name>
    <dbReference type="NCBI Taxonomy" id="321982"/>
    <lineage>
        <taxon>Bacteria</taxon>
        <taxon>Pseudomonadati</taxon>
        <taxon>Pseudomonadota</taxon>
        <taxon>Betaproteobacteria</taxon>
        <taxon>Burkholderiales</taxon>
        <taxon>Oxalobacteraceae</taxon>
        <taxon>Telluria group</taxon>
        <taxon>Pseudoduganella</taxon>
    </lineage>
</organism>
<dbReference type="EMBL" id="WNWM01000002">
    <property type="protein sequence ID" value="MUI10968.1"/>
    <property type="molecule type" value="Genomic_DNA"/>
</dbReference>
<dbReference type="GO" id="GO:0016020">
    <property type="term" value="C:membrane"/>
    <property type="evidence" value="ECO:0007669"/>
    <property type="project" value="UniProtKB-SubCell"/>
</dbReference>
<gene>
    <name evidence="7" type="ORF">GJV26_00450</name>
</gene>
<dbReference type="Pfam" id="PF07690">
    <property type="entry name" value="MFS_1"/>
    <property type="match status" value="1"/>
</dbReference>
<feature type="transmembrane region" description="Helical" evidence="5">
    <location>
        <begin position="287"/>
        <end position="311"/>
    </location>
</feature>
<dbReference type="InterPro" id="IPR036259">
    <property type="entry name" value="MFS_trans_sf"/>
</dbReference>
<dbReference type="SUPFAM" id="SSF103473">
    <property type="entry name" value="MFS general substrate transporter"/>
    <property type="match status" value="1"/>
</dbReference>